<feature type="non-terminal residue" evidence="10">
    <location>
        <position position="1"/>
    </location>
</feature>
<evidence type="ECO:0008006" key="12">
    <source>
        <dbReference type="Google" id="ProtNLM"/>
    </source>
</evidence>
<dbReference type="PhylomeDB" id="A7SFN9"/>
<keyword evidence="6" id="KW-1133">Transmembrane helix</keyword>
<keyword evidence="8" id="KW-0472">Membrane</keyword>
<dbReference type="Gene3D" id="3.40.50.300">
    <property type="entry name" value="P-loop containing nucleotide triphosphate hydrolases"/>
    <property type="match status" value="1"/>
</dbReference>
<dbReference type="GO" id="GO:0001733">
    <property type="term" value="F:galactosylceramide sulfotransferase activity"/>
    <property type="evidence" value="ECO:0007669"/>
    <property type="project" value="InterPro"/>
</dbReference>
<keyword evidence="9" id="KW-0325">Glycoprotein</keyword>
<feature type="non-terminal residue" evidence="10">
    <location>
        <position position="288"/>
    </location>
</feature>
<dbReference type="InParanoid" id="A7SFN9"/>
<dbReference type="eggNOG" id="ENOG502QTXT">
    <property type="taxonomic scope" value="Eukaryota"/>
</dbReference>
<dbReference type="Pfam" id="PF06990">
    <property type="entry name" value="Gal-3-0_sulfotr"/>
    <property type="match status" value="1"/>
</dbReference>
<dbReference type="KEGG" id="nve:5509045"/>
<evidence type="ECO:0000256" key="8">
    <source>
        <dbReference type="ARBA" id="ARBA00023136"/>
    </source>
</evidence>
<dbReference type="GO" id="GO:0008146">
    <property type="term" value="F:sulfotransferase activity"/>
    <property type="evidence" value="ECO:0000318"/>
    <property type="project" value="GO_Central"/>
</dbReference>
<dbReference type="PANTHER" id="PTHR14647">
    <property type="entry name" value="GALACTOSE-3-O-SULFOTRANSFERASE"/>
    <property type="match status" value="1"/>
</dbReference>
<protein>
    <recommendedName>
        <fullName evidence="12">Galactosylceramide sulfotransferase</fullName>
    </recommendedName>
</protein>
<accession>A7SFN9</accession>
<keyword evidence="5" id="KW-0735">Signal-anchor</keyword>
<comment type="similarity">
    <text evidence="2">Belongs to the galactose-3-O-sulfotransferase family.</text>
</comment>
<dbReference type="InterPro" id="IPR009729">
    <property type="entry name" value="Gal-3-0_sulfotransfrase"/>
</dbReference>
<dbReference type="AlphaFoldDB" id="A7SFN9"/>
<keyword evidence="11" id="KW-1185">Reference proteome</keyword>
<evidence type="ECO:0000256" key="1">
    <source>
        <dbReference type="ARBA" id="ARBA00004323"/>
    </source>
</evidence>
<evidence type="ECO:0000256" key="6">
    <source>
        <dbReference type="ARBA" id="ARBA00022989"/>
    </source>
</evidence>
<keyword evidence="3" id="KW-0808">Transferase</keyword>
<dbReference type="InterPro" id="IPR027417">
    <property type="entry name" value="P-loop_NTPase"/>
</dbReference>
<dbReference type="PANTHER" id="PTHR14647:SF85">
    <property type="entry name" value="GALACTOSYLCERAMIDE SULFOTRANSFERASE-LIKE"/>
    <property type="match status" value="1"/>
</dbReference>
<dbReference type="OrthoDB" id="514299at2759"/>
<comment type="subcellular location">
    <subcellularLocation>
        <location evidence="1">Golgi apparatus membrane</location>
        <topology evidence="1">Single-pass type II membrane protein</topology>
    </subcellularLocation>
</comment>
<evidence type="ECO:0000256" key="4">
    <source>
        <dbReference type="ARBA" id="ARBA00022692"/>
    </source>
</evidence>
<evidence type="ECO:0000313" key="11">
    <source>
        <dbReference type="Proteomes" id="UP000001593"/>
    </source>
</evidence>
<evidence type="ECO:0000256" key="5">
    <source>
        <dbReference type="ARBA" id="ARBA00022968"/>
    </source>
</evidence>
<keyword evidence="7" id="KW-0333">Golgi apparatus</keyword>
<organism evidence="10 11">
    <name type="scientific">Nematostella vectensis</name>
    <name type="common">Starlet sea anemone</name>
    <dbReference type="NCBI Taxonomy" id="45351"/>
    <lineage>
        <taxon>Eukaryota</taxon>
        <taxon>Metazoa</taxon>
        <taxon>Cnidaria</taxon>
        <taxon>Anthozoa</taxon>
        <taxon>Hexacorallia</taxon>
        <taxon>Actiniaria</taxon>
        <taxon>Edwardsiidae</taxon>
        <taxon>Nematostella</taxon>
    </lineage>
</organism>
<dbReference type="OMA" id="NIMCEHT"/>
<dbReference type="Proteomes" id="UP000001593">
    <property type="component" value="Unassembled WGS sequence"/>
</dbReference>
<name>A7SFN9_NEMVE</name>
<dbReference type="GO" id="GO:0009247">
    <property type="term" value="P:glycolipid biosynthetic process"/>
    <property type="evidence" value="ECO:0007669"/>
    <property type="project" value="InterPro"/>
</dbReference>
<evidence type="ECO:0000256" key="3">
    <source>
        <dbReference type="ARBA" id="ARBA00022679"/>
    </source>
</evidence>
<evidence type="ECO:0000313" key="10">
    <source>
        <dbReference type="EMBL" id="EDO37531.1"/>
    </source>
</evidence>
<evidence type="ECO:0000256" key="2">
    <source>
        <dbReference type="ARBA" id="ARBA00008124"/>
    </source>
</evidence>
<keyword evidence="4" id="KW-0812">Transmembrane</keyword>
<sequence length="288" mass="33526">PIQNVLLLKTHYTGSDVISNILNRFADLRDLKVAIPNGGVSTFYWPARFHWRHLDLGILDGALPNVLTCYARYNGEIMDQIMHPGSAYISIIREPLKNFESTFRNLDYASALDMEDPDPMAAFLENPKMHIEHVIKMRMFKDPLNLIKNGMFFDLGLRTADYHKPEVVKDAILDIDAKFTLILIYEYLDESLVMLKRKLCWELDDVVYLKAQYLNHEHHARKSFSSSEKAALKNWSKADVALYEYFNKTLWQRISYEEPEFSKDLAVFRERQRTIEADCSNYEQTAGS</sequence>
<evidence type="ECO:0000256" key="7">
    <source>
        <dbReference type="ARBA" id="ARBA00023034"/>
    </source>
</evidence>
<dbReference type="EMBL" id="DS469645">
    <property type="protein sequence ID" value="EDO37531.1"/>
    <property type="molecule type" value="Genomic_DNA"/>
</dbReference>
<proteinExistence type="inferred from homology"/>
<dbReference type="GO" id="GO:0000139">
    <property type="term" value="C:Golgi membrane"/>
    <property type="evidence" value="ECO:0007669"/>
    <property type="project" value="UniProtKB-SubCell"/>
</dbReference>
<reference evidence="10 11" key="1">
    <citation type="journal article" date="2007" name="Science">
        <title>Sea anemone genome reveals ancestral eumetazoan gene repertoire and genomic organization.</title>
        <authorList>
            <person name="Putnam N.H."/>
            <person name="Srivastava M."/>
            <person name="Hellsten U."/>
            <person name="Dirks B."/>
            <person name="Chapman J."/>
            <person name="Salamov A."/>
            <person name="Terry A."/>
            <person name="Shapiro H."/>
            <person name="Lindquist E."/>
            <person name="Kapitonov V.V."/>
            <person name="Jurka J."/>
            <person name="Genikhovich G."/>
            <person name="Grigoriev I.V."/>
            <person name="Lucas S.M."/>
            <person name="Steele R.E."/>
            <person name="Finnerty J.R."/>
            <person name="Technau U."/>
            <person name="Martindale M.Q."/>
            <person name="Rokhsar D.S."/>
        </authorList>
    </citation>
    <scope>NUCLEOTIDE SEQUENCE [LARGE SCALE GENOMIC DNA]</scope>
    <source>
        <strain evidence="11">CH2 X CH6</strain>
    </source>
</reference>
<dbReference type="HOGENOM" id="CLU_040616_0_1_1"/>
<gene>
    <name evidence="10" type="ORF">NEMVEDRAFT_v1g116597</name>
</gene>
<evidence type="ECO:0000256" key="9">
    <source>
        <dbReference type="ARBA" id="ARBA00023180"/>
    </source>
</evidence>